<sequence length="362" mass="41810">MASLDFEQETALFRKYYENNQKQFVAAKDAYVGVIRTLIRESDVGEATKIEGRVKDKEECIKKFQRKYRGKLEADEQPYQIRDFISDLIGVRIVCLYEDEVPVVSELLQRHFKILNVTDKTSAVESTEDSFGYKGLHMDLTLDPDAAYPSKCLPAADICFEVQIRSLIQDAWSMLDHKIKYKRSIPIDLKRRINVLAALFELADREFKEIRNATSDLMQQATVTQIEPADGTAEASGQAAAGTKTINVFNFLPIAGHFFRDFPFDDEKVDDFVQDILERDATLQKADLHRCLNENLKIVREYSEHVIAENPNRNFTAYTSIRHCLYLYNQEKFERILSRRNRERFVAWLKVNPKALEGANSI</sequence>
<feature type="domain" description="RelA/SpoT" evidence="1">
    <location>
        <begin position="52"/>
        <end position="187"/>
    </location>
</feature>
<dbReference type="Gene3D" id="3.30.460.10">
    <property type="entry name" value="Beta Polymerase, domain 2"/>
    <property type="match status" value="1"/>
</dbReference>
<dbReference type="eggNOG" id="COG2357">
    <property type="taxonomic scope" value="Bacteria"/>
</dbReference>
<dbReference type="SMART" id="SM00954">
    <property type="entry name" value="RelA_SpoT"/>
    <property type="match status" value="1"/>
</dbReference>
<dbReference type="InterPro" id="IPR043519">
    <property type="entry name" value="NT_sf"/>
</dbReference>
<dbReference type="HOGENOM" id="CLU_805681_0_0_7"/>
<dbReference type="STRING" id="443144.GM21_2888"/>
<gene>
    <name evidence="2" type="ordered locus">GM21_2888</name>
</gene>
<dbReference type="Pfam" id="PF04607">
    <property type="entry name" value="RelA_SpoT"/>
    <property type="match status" value="1"/>
</dbReference>
<dbReference type="CDD" id="cd05399">
    <property type="entry name" value="NT_Rel-Spo_like"/>
    <property type="match status" value="1"/>
</dbReference>
<dbReference type="OrthoDB" id="9789634at2"/>
<dbReference type="Gene3D" id="1.10.287.860">
    <property type="entry name" value="Nucleotidyltransferase"/>
    <property type="match status" value="1"/>
</dbReference>
<dbReference type="PANTHER" id="PTHR41773:SF1">
    <property type="entry name" value="RELA_SPOT DOMAIN-CONTAINING PROTEIN"/>
    <property type="match status" value="1"/>
</dbReference>
<accession>C6E235</accession>
<protein>
    <submittedName>
        <fullName evidence="2">RelA/SpoT domain protein</fullName>
    </submittedName>
</protein>
<dbReference type="PANTHER" id="PTHR41773">
    <property type="entry name" value="GTP PYROPHOSPHATASE-RELATED"/>
    <property type="match status" value="1"/>
</dbReference>
<dbReference type="KEGG" id="gem:GM21_2888"/>
<evidence type="ECO:0000313" key="2">
    <source>
        <dbReference type="EMBL" id="ACT18919.1"/>
    </source>
</evidence>
<reference evidence="2" key="1">
    <citation type="submission" date="2009-07" db="EMBL/GenBank/DDBJ databases">
        <title>Complete sequence of Geobacter sp. M21.</title>
        <authorList>
            <consortium name="US DOE Joint Genome Institute"/>
            <person name="Lucas S."/>
            <person name="Copeland A."/>
            <person name="Lapidus A."/>
            <person name="Glavina del Rio T."/>
            <person name="Dalin E."/>
            <person name="Tice H."/>
            <person name="Bruce D."/>
            <person name="Goodwin L."/>
            <person name="Pitluck S."/>
            <person name="Saunders E."/>
            <person name="Brettin T."/>
            <person name="Detter J.C."/>
            <person name="Han C."/>
            <person name="Larimer F."/>
            <person name="Land M."/>
            <person name="Hauser L."/>
            <person name="Kyrpides N."/>
            <person name="Ovchinnikova G."/>
            <person name="Lovley D."/>
        </authorList>
    </citation>
    <scope>NUCLEOTIDE SEQUENCE [LARGE SCALE GENOMIC DNA]</scope>
    <source>
        <strain evidence="2">M21</strain>
    </source>
</reference>
<dbReference type="InterPro" id="IPR007685">
    <property type="entry name" value="RelA_SpoT"/>
</dbReference>
<evidence type="ECO:0000259" key="1">
    <source>
        <dbReference type="SMART" id="SM00954"/>
    </source>
</evidence>
<dbReference type="SUPFAM" id="SSF81301">
    <property type="entry name" value="Nucleotidyltransferase"/>
    <property type="match status" value="1"/>
</dbReference>
<dbReference type="EMBL" id="CP001661">
    <property type="protein sequence ID" value="ACT18919.1"/>
    <property type="molecule type" value="Genomic_DNA"/>
</dbReference>
<dbReference type="AlphaFoldDB" id="C6E235"/>
<dbReference type="GO" id="GO:0015969">
    <property type="term" value="P:guanosine tetraphosphate metabolic process"/>
    <property type="evidence" value="ECO:0007669"/>
    <property type="project" value="InterPro"/>
</dbReference>
<organism evidence="2">
    <name type="scientific">Geobacter sp. (strain M21)</name>
    <dbReference type="NCBI Taxonomy" id="443144"/>
    <lineage>
        <taxon>Bacteria</taxon>
        <taxon>Pseudomonadati</taxon>
        <taxon>Thermodesulfobacteriota</taxon>
        <taxon>Desulfuromonadia</taxon>
        <taxon>Geobacterales</taxon>
        <taxon>Geobacteraceae</taxon>
        <taxon>Geobacter</taxon>
    </lineage>
</organism>
<proteinExistence type="predicted"/>
<name>C6E235_GEOSM</name>